<dbReference type="Proteomes" id="UP000652761">
    <property type="component" value="Unassembled WGS sequence"/>
</dbReference>
<feature type="non-terminal residue" evidence="1">
    <location>
        <position position="1"/>
    </location>
</feature>
<organism evidence="1 2">
    <name type="scientific">Colocasia esculenta</name>
    <name type="common">Wild taro</name>
    <name type="synonym">Arum esculentum</name>
    <dbReference type="NCBI Taxonomy" id="4460"/>
    <lineage>
        <taxon>Eukaryota</taxon>
        <taxon>Viridiplantae</taxon>
        <taxon>Streptophyta</taxon>
        <taxon>Embryophyta</taxon>
        <taxon>Tracheophyta</taxon>
        <taxon>Spermatophyta</taxon>
        <taxon>Magnoliopsida</taxon>
        <taxon>Liliopsida</taxon>
        <taxon>Araceae</taxon>
        <taxon>Aroideae</taxon>
        <taxon>Colocasieae</taxon>
        <taxon>Colocasia</taxon>
    </lineage>
</organism>
<protein>
    <submittedName>
        <fullName evidence="1">Uncharacterized protein</fullName>
    </submittedName>
</protein>
<sequence>MVTTPGGVTTCWLSRQADLSRLRAHWFKTEAGVPFLSSSFSSFFFPLWAPWLLQRFMVVWARSVTSGVPDATVIGVAASLGVAFWSCPGSPSRLHVKPVNGSRLYYVMSVGSPSRSGCHGLKALAGYPFLLSLLFFPFPSSSALGRLPSGDPSMERPASSCGAVEQHLGGPGLRISLDCLSAGVATARFVPTLEEASALWGAILSRRLVPDLRCCYHYLGPPSSGAFEGGIRAMSVLELAAYLTDSGVEGKTVWHRRVWLPNLAVYPGSGVVLLVGPPTCAGLRWLCLRSSGCCSAACVASVVTQRVRAVAARLALDSLAVAFLVWRTLTGKSRCSMCRVASLVERCNTCLWLLSTWCWLVVNSSKAEVHRLVALCSSEVSLELFVVVLARNNALVVLVEVLPGPTCVASVVLLAVVFSLMVLLMTEWVADWSGVPDATVIRVTASLGVAFWSLPSSSSRLRVEPGQQVATALSLSRPRTAAEAGARLASRACGLRVPLLAARGGGLVSIVVAVFPMTFPSIIRCPSVHGGYSLAMPSSSGRRWSGLGQTCASGGFRLVSSRFHSSVLQCHSIVAPTCMASQPCGVPGVRGGSTCGTSNLCRSEVAVLAVRRRSHLVVAWSRQFLLLWPVRDWSS</sequence>
<dbReference type="EMBL" id="NMUH01000007">
    <property type="protein sequence ID" value="MQL68062.1"/>
    <property type="molecule type" value="Genomic_DNA"/>
</dbReference>
<keyword evidence="2" id="KW-1185">Reference proteome</keyword>
<proteinExistence type="predicted"/>
<reference evidence="1" key="1">
    <citation type="submission" date="2017-07" db="EMBL/GenBank/DDBJ databases">
        <title>Taro Niue Genome Assembly and Annotation.</title>
        <authorList>
            <person name="Atibalentja N."/>
            <person name="Keating K."/>
            <person name="Fields C.J."/>
        </authorList>
    </citation>
    <scope>NUCLEOTIDE SEQUENCE</scope>
    <source>
        <strain evidence="1">Niue_2</strain>
        <tissue evidence="1">Leaf</tissue>
    </source>
</reference>
<accession>A0A843T6T0</accession>
<gene>
    <name evidence="1" type="ORF">Taro_000351</name>
</gene>
<comment type="caution">
    <text evidence="1">The sequence shown here is derived from an EMBL/GenBank/DDBJ whole genome shotgun (WGS) entry which is preliminary data.</text>
</comment>
<name>A0A843T6T0_COLES</name>
<evidence type="ECO:0000313" key="2">
    <source>
        <dbReference type="Proteomes" id="UP000652761"/>
    </source>
</evidence>
<evidence type="ECO:0000313" key="1">
    <source>
        <dbReference type="EMBL" id="MQL68062.1"/>
    </source>
</evidence>
<dbReference type="AlphaFoldDB" id="A0A843T6T0"/>